<keyword evidence="1" id="KW-0812">Transmembrane</keyword>
<keyword evidence="1" id="KW-1133">Transmembrane helix</keyword>
<name>A0A3M7TUN7_9BACI</name>
<dbReference type="Proteomes" id="UP000278746">
    <property type="component" value="Unassembled WGS sequence"/>
</dbReference>
<protein>
    <submittedName>
        <fullName evidence="2">Uncharacterized protein</fullName>
    </submittedName>
</protein>
<evidence type="ECO:0000313" key="3">
    <source>
        <dbReference type="Proteomes" id="UP000278746"/>
    </source>
</evidence>
<gene>
    <name evidence="2" type="ORF">EBO34_01775</name>
</gene>
<reference evidence="2 3" key="1">
    <citation type="submission" date="2018-10" db="EMBL/GenBank/DDBJ databases">
        <title>Bacillus Keqinensis sp. nov., a moderately halophilic bacterium isolated from a saline-alkaline lake.</title>
        <authorList>
            <person name="Wang H."/>
        </authorList>
    </citation>
    <scope>NUCLEOTIDE SEQUENCE [LARGE SCALE GENOMIC DNA]</scope>
    <source>
        <strain evidence="2 3">KQ-3</strain>
    </source>
</reference>
<comment type="caution">
    <text evidence="2">The sequence shown here is derived from an EMBL/GenBank/DDBJ whole genome shotgun (WGS) entry which is preliminary data.</text>
</comment>
<sequence>MWQELMDRFLGFLPARGALISAAVYGIVCYSSLKISEKMTSSYSLPWQKEENRKFREKMKKMEEKK</sequence>
<keyword evidence="3" id="KW-1185">Reference proteome</keyword>
<feature type="transmembrane region" description="Helical" evidence="1">
    <location>
        <begin position="12"/>
        <end position="33"/>
    </location>
</feature>
<evidence type="ECO:0000313" key="2">
    <source>
        <dbReference type="EMBL" id="RNA68722.1"/>
    </source>
</evidence>
<accession>A0A3M7TUN7</accession>
<proteinExistence type="predicted"/>
<dbReference type="AlphaFoldDB" id="A0A3M7TUN7"/>
<evidence type="ECO:0000256" key="1">
    <source>
        <dbReference type="SAM" id="Phobius"/>
    </source>
</evidence>
<organism evidence="2 3">
    <name type="scientific">Alteribacter keqinensis</name>
    <dbReference type="NCBI Taxonomy" id="2483800"/>
    <lineage>
        <taxon>Bacteria</taxon>
        <taxon>Bacillati</taxon>
        <taxon>Bacillota</taxon>
        <taxon>Bacilli</taxon>
        <taxon>Bacillales</taxon>
        <taxon>Bacillaceae</taxon>
        <taxon>Alteribacter</taxon>
    </lineage>
</organism>
<keyword evidence="1" id="KW-0472">Membrane</keyword>
<dbReference type="EMBL" id="RHIB01000001">
    <property type="protein sequence ID" value="RNA68722.1"/>
    <property type="molecule type" value="Genomic_DNA"/>
</dbReference>